<comment type="subcellular location">
    <subcellularLocation>
        <location evidence="1">Secreted</location>
    </subcellularLocation>
</comment>
<dbReference type="Pfam" id="PF01522">
    <property type="entry name" value="Polysacc_deac_1"/>
    <property type="match status" value="1"/>
</dbReference>
<evidence type="ECO:0000313" key="4">
    <source>
        <dbReference type="EMBL" id="KPV54045.1"/>
    </source>
</evidence>
<protein>
    <recommendedName>
        <fullName evidence="3">NodB homology domain-containing protein</fullName>
    </recommendedName>
</protein>
<dbReference type="InterPro" id="IPR002509">
    <property type="entry name" value="NODB_dom"/>
</dbReference>
<evidence type="ECO:0000256" key="1">
    <source>
        <dbReference type="ARBA" id="ARBA00004613"/>
    </source>
</evidence>
<dbReference type="GO" id="GO:0016810">
    <property type="term" value="F:hydrolase activity, acting on carbon-nitrogen (but not peptide) bonds"/>
    <property type="evidence" value="ECO:0007669"/>
    <property type="project" value="InterPro"/>
</dbReference>
<dbReference type="PANTHER" id="PTHR34216:SF3">
    <property type="entry name" value="POLY-BETA-1,6-N-ACETYL-D-GLUCOSAMINE N-DEACETYLASE"/>
    <property type="match status" value="1"/>
</dbReference>
<accession>A0A0N8PSY8</accession>
<dbReference type="GO" id="GO:0005975">
    <property type="term" value="P:carbohydrate metabolic process"/>
    <property type="evidence" value="ECO:0007669"/>
    <property type="project" value="InterPro"/>
</dbReference>
<name>A0A0N8PSY8_9CHLR</name>
<dbReference type="EMBL" id="LJCR01000125">
    <property type="protein sequence ID" value="KPV54045.1"/>
    <property type="molecule type" value="Genomic_DNA"/>
</dbReference>
<dbReference type="Gene3D" id="3.20.20.370">
    <property type="entry name" value="Glycoside hydrolase/deacetylase"/>
    <property type="match status" value="1"/>
</dbReference>
<keyword evidence="5" id="KW-1185">Reference proteome</keyword>
<proteinExistence type="predicted"/>
<dbReference type="PATRIC" id="fig|186479.3.peg.1114"/>
<dbReference type="InterPro" id="IPR011330">
    <property type="entry name" value="Glyco_hydro/deAcase_b/a-brl"/>
</dbReference>
<dbReference type="InterPro" id="IPR047569">
    <property type="entry name" value="CBM56"/>
</dbReference>
<dbReference type="SUPFAM" id="SSF88713">
    <property type="entry name" value="Glycoside hydrolase/deacetylase"/>
    <property type="match status" value="1"/>
</dbReference>
<dbReference type="CDD" id="cd10970">
    <property type="entry name" value="CE4_DAC_u1_6s"/>
    <property type="match status" value="1"/>
</dbReference>
<evidence type="ECO:0000259" key="3">
    <source>
        <dbReference type="PROSITE" id="PS51677"/>
    </source>
</evidence>
<evidence type="ECO:0000313" key="5">
    <source>
        <dbReference type="Proteomes" id="UP000050509"/>
    </source>
</evidence>
<keyword evidence="2" id="KW-0732">Signal</keyword>
<evidence type="ECO:0000256" key="2">
    <source>
        <dbReference type="ARBA" id="ARBA00022729"/>
    </source>
</evidence>
<dbReference type="AlphaFoldDB" id="A0A0N8PSY8"/>
<dbReference type="PANTHER" id="PTHR34216">
    <property type="match status" value="1"/>
</dbReference>
<dbReference type="GO" id="GO:0030246">
    <property type="term" value="F:carbohydrate binding"/>
    <property type="evidence" value="ECO:0007669"/>
    <property type="project" value="InterPro"/>
</dbReference>
<dbReference type="Pfam" id="PF22184">
    <property type="entry name" value="CBM_56"/>
    <property type="match status" value="1"/>
</dbReference>
<dbReference type="InterPro" id="IPR051398">
    <property type="entry name" value="Polysacch_Deacetylase"/>
</dbReference>
<organism evidence="4 5">
    <name type="scientific">Kouleothrix aurantiaca</name>
    <dbReference type="NCBI Taxonomy" id="186479"/>
    <lineage>
        <taxon>Bacteria</taxon>
        <taxon>Bacillati</taxon>
        <taxon>Chloroflexota</taxon>
        <taxon>Chloroflexia</taxon>
        <taxon>Chloroflexales</taxon>
        <taxon>Roseiflexineae</taxon>
        <taxon>Roseiflexaceae</taxon>
        <taxon>Kouleothrix</taxon>
    </lineage>
</organism>
<dbReference type="Gene3D" id="2.60.120.260">
    <property type="entry name" value="Galactose-binding domain-like"/>
    <property type="match status" value="2"/>
</dbReference>
<reference evidence="4 5" key="1">
    <citation type="submission" date="2015-09" db="EMBL/GenBank/DDBJ databases">
        <title>Draft genome sequence of Kouleothrix aurantiaca JCM 19913.</title>
        <authorList>
            <person name="Hemp J."/>
        </authorList>
    </citation>
    <scope>NUCLEOTIDE SEQUENCE [LARGE SCALE GENOMIC DNA]</scope>
    <source>
        <strain evidence="4 5">COM-B</strain>
    </source>
</reference>
<dbReference type="GO" id="GO:0005576">
    <property type="term" value="C:extracellular region"/>
    <property type="evidence" value="ECO:0007669"/>
    <property type="project" value="UniProtKB-SubCell"/>
</dbReference>
<dbReference type="PROSITE" id="PS51677">
    <property type="entry name" value="NODB"/>
    <property type="match status" value="1"/>
</dbReference>
<dbReference type="Proteomes" id="UP000050509">
    <property type="component" value="Unassembled WGS sequence"/>
</dbReference>
<feature type="domain" description="NodB homology" evidence="3">
    <location>
        <begin position="180"/>
        <end position="419"/>
    </location>
</feature>
<comment type="caution">
    <text evidence="4">The sequence shown here is derived from an EMBL/GenBank/DDBJ whole genome shotgun (WGS) entry which is preliminary data.</text>
</comment>
<gene>
    <name evidence="4" type="ORF">SE17_06115</name>
</gene>
<sequence>MTDNASSINWVQFHYRLPGGGFTGVSMSLVNGMWETTLNTLGYSNGQVIEYLFWAQDSAGNAAQISGLYSATVQNDQAIPTISAIDLPPGVDNTLAVNMLVEDANPVSWVTMHVRPQGGSFTQVPMTNTGGGWVATYNTSSYNTGQVIEYLFWAQDEPGNAGQISGLYQTTIQDFSLGRGMVSLTFDDGFESAYTEARPVLSQYNFPGVAYVTTGWTGTTGFMTWSQIQSLQNTYGWEIGAHSVTHAELPTLSEAAMTDEVANSKQALTDHSLSVTTFATPFGSYNSPTVREIAKRYEAHRGFWDRDNLNVFPHDRYWLQVKSVERDTSLQQVYNWIDRATVRGEWLVLVFHIIADEPDPEEPYATSTADLAAIAQYLNQKQVPVKTVHQVLDEVETKQVNLFPNNQFQSGISGGWTTSQSSLVTSDSGTHGAYPQAQHSIKFVGGAQAAHLFAPQLPVDSALTYVFKAFANTEALTSGEFGFYVDEYDASGNWISGQWKGAASLNRVREYNFTYVPSSGSVKKASWQFYLTASATGTVYVDGVHLSVKDNALLNSSFEQLENGWVLNWTGDTNYLVVNTQGQGSNGTNSVVFPANPPSNKFLFSEQLPVDPSQTYYWRTYVKSSTAGSEFGFYIDEYDSGGNWISGQWKGNITTAFDGWKQFSYTPSSGSVAKVGLQYYLLAASAQQITLDQVSFSTQGDLEPPTASVVNPPSTVDEVFELRVDADDNYAGVAYVEVVFYLDGEYYDDMYLTYNATSGLWEVDYPTDYIDDGAVLEYDLWIADNFGNELNLNDETTIQH</sequence>